<feature type="transmembrane region" description="Helical" evidence="1">
    <location>
        <begin position="110"/>
        <end position="133"/>
    </location>
</feature>
<keyword evidence="1" id="KW-0812">Transmembrane</keyword>
<evidence type="ECO:0000256" key="1">
    <source>
        <dbReference type="SAM" id="Phobius"/>
    </source>
</evidence>
<feature type="transmembrane region" description="Helical" evidence="1">
    <location>
        <begin position="38"/>
        <end position="58"/>
    </location>
</feature>
<gene>
    <name evidence="2" type="ORF">AOB46_22680</name>
</gene>
<dbReference type="Proteomes" id="UP000037953">
    <property type="component" value="Unassembled WGS sequence"/>
</dbReference>
<keyword evidence="1" id="KW-0472">Membrane</keyword>
<dbReference type="PATRIC" id="fig|253.9.peg.3857"/>
<name>A0A0N0ITP7_CHRID</name>
<accession>A0A0N0ITP7</accession>
<dbReference type="RefSeq" id="WP_062703666.1">
    <property type="nucleotide sequence ID" value="NZ_LJOD01000050.1"/>
</dbReference>
<dbReference type="EMBL" id="LJOD01000050">
    <property type="protein sequence ID" value="KPE48943.1"/>
    <property type="molecule type" value="Genomic_DNA"/>
</dbReference>
<comment type="caution">
    <text evidence="2">The sequence shown here is derived from an EMBL/GenBank/DDBJ whole genome shotgun (WGS) entry which is preliminary data.</text>
</comment>
<evidence type="ECO:0000313" key="2">
    <source>
        <dbReference type="EMBL" id="KPE48943.1"/>
    </source>
</evidence>
<protein>
    <submittedName>
        <fullName evidence="2">Uncharacterized protein</fullName>
    </submittedName>
</protein>
<reference evidence="3" key="2">
    <citation type="submission" date="2015-09" db="EMBL/GenBank/DDBJ databases">
        <title>Draft genome sequence of a multidrug-resistant Chryseobacterium indologenes isolate from Malaysia.</title>
        <authorList>
            <person name="Yu C.Y."/>
            <person name="Ang G.Y."/>
            <person name="Chan K.-G."/>
        </authorList>
    </citation>
    <scope>NUCLEOTIDE SEQUENCE [LARGE SCALE GENOMIC DNA]</scope>
    <source>
        <strain evidence="3">CI_885</strain>
    </source>
</reference>
<feature type="transmembrane region" description="Helical" evidence="1">
    <location>
        <begin position="70"/>
        <end position="89"/>
    </location>
</feature>
<sequence>MKLLKKKYYYLFYKIYRFIESISESNGGKFWSDWKASLVLDCLIYFLLISLFIYYNIFINPYANLDESNIDIFVVVVIVALFNYFVFHHRDQWKKIVVEYDKLAKKKNKIGSWIVIGVITMIIVNLIYAFYLMSQIDWSKYR</sequence>
<evidence type="ECO:0000313" key="3">
    <source>
        <dbReference type="Proteomes" id="UP000037953"/>
    </source>
</evidence>
<dbReference type="AlphaFoldDB" id="A0A0N0ITP7"/>
<organism evidence="2 3">
    <name type="scientific">Chryseobacterium indologenes</name>
    <name type="common">Flavobacterium indologenes</name>
    <dbReference type="NCBI Taxonomy" id="253"/>
    <lineage>
        <taxon>Bacteria</taxon>
        <taxon>Pseudomonadati</taxon>
        <taxon>Bacteroidota</taxon>
        <taxon>Flavobacteriia</taxon>
        <taxon>Flavobacteriales</taxon>
        <taxon>Weeksellaceae</taxon>
        <taxon>Chryseobacterium group</taxon>
        <taxon>Chryseobacterium</taxon>
    </lineage>
</organism>
<dbReference type="OrthoDB" id="1452486at2"/>
<reference evidence="2 3" key="1">
    <citation type="journal article" date="2015" name="Genom Data">
        <title>Draft genome sequence of a multidrug-resistant Chryseobacterium indologenes isolate from Malaysia.</title>
        <authorList>
            <person name="Yu C.Y."/>
            <person name="Ang G.Y."/>
            <person name="Cheng H.J."/>
            <person name="Cheong Y.M."/>
            <person name="Yin W.F."/>
            <person name="Chan K.G."/>
        </authorList>
    </citation>
    <scope>NUCLEOTIDE SEQUENCE [LARGE SCALE GENOMIC DNA]</scope>
    <source>
        <strain evidence="2 3">CI_885</strain>
    </source>
</reference>
<proteinExistence type="predicted"/>
<keyword evidence="1" id="KW-1133">Transmembrane helix</keyword>